<protein>
    <submittedName>
        <fullName evidence="1">Uncharacterized protein</fullName>
    </submittedName>
</protein>
<dbReference type="Proteomes" id="UP001160334">
    <property type="component" value="Unassembled WGS sequence"/>
</dbReference>
<proteinExistence type="predicted"/>
<name>A0ABT6MI99_9NOCA</name>
<keyword evidence="2" id="KW-1185">Reference proteome</keyword>
<gene>
    <name evidence="1" type="ORF">M2280_005291</name>
</gene>
<comment type="caution">
    <text evidence="1">The sequence shown here is derived from an EMBL/GenBank/DDBJ whole genome shotgun (WGS) entry which is preliminary data.</text>
</comment>
<evidence type="ECO:0000313" key="1">
    <source>
        <dbReference type="EMBL" id="MDH6284040.1"/>
    </source>
</evidence>
<dbReference type="EMBL" id="JARXVC010000017">
    <property type="protein sequence ID" value="MDH6284040.1"/>
    <property type="molecule type" value="Genomic_DNA"/>
</dbReference>
<organism evidence="1 2">
    <name type="scientific">Prescottella agglutinans</name>
    <dbReference type="NCBI Taxonomy" id="1644129"/>
    <lineage>
        <taxon>Bacteria</taxon>
        <taxon>Bacillati</taxon>
        <taxon>Actinomycetota</taxon>
        <taxon>Actinomycetes</taxon>
        <taxon>Mycobacteriales</taxon>
        <taxon>Nocardiaceae</taxon>
        <taxon>Prescottella</taxon>
    </lineage>
</organism>
<sequence length="177" mass="19724">MTTSEPTTGTEPDAALTAALAVHGSPITGDQYVELVLVVRQSAWIEEHRDAYAANGVEGLRIWAPLLPDFVCDADIEHVQLPEPTPKRRAQPRQYRPASYWRDRVEKLGREMQGLSTPILNDRAAAGGAGLGPRRTRAVQARMDSRLARYMEVRTRHSHAKQMLQAAEARESCRTRA</sequence>
<accession>A0ABT6MI99</accession>
<reference evidence="1 2" key="1">
    <citation type="submission" date="2023-04" db="EMBL/GenBank/DDBJ databases">
        <title>Forest soil microbial communities from Buena Vista Peninsula, Colon Province, Panama.</title>
        <authorList>
            <person name="Bouskill N."/>
        </authorList>
    </citation>
    <scope>NUCLEOTIDE SEQUENCE [LARGE SCALE GENOMIC DNA]</scope>
    <source>
        <strain evidence="1 2">CFH S0262</strain>
    </source>
</reference>
<dbReference type="RefSeq" id="WP_280763287.1">
    <property type="nucleotide sequence ID" value="NZ_JARXVC010000017.1"/>
</dbReference>
<evidence type="ECO:0000313" key="2">
    <source>
        <dbReference type="Proteomes" id="UP001160334"/>
    </source>
</evidence>